<dbReference type="Proteomes" id="UP001259347">
    <property type="component" value="Unassembled WGS sequence"/>
</dbReference>
<dbReference type="InterPro" id="IPR025233">
    <property type="entry name" value="DUF4176"/>
</dbReference>
<evidence type="ECO:0008006" key="4">
    <source>
        <dbReference type="Google" id="ProtNLM"/>
    </source>
</evidence>
<evidence type="ECO:0000313" key="2">
    <source>
        <dbReference type="EMBL" id="MDR6865510.1"/>
    </source>
</evidence>
<gene>
    <name evidence="2" type="ORF">J2Y69_000092</name>
</gene>
<proteinExistence type="predicted"/>
<feature type="compositionally biased region" description="Basic and acidic residues" evidence="1">
    <location>
        <begin position="135"/>
        <end position="145"/>
    </location>
</feature>
<dbReference type="RefSeq" id="WP_310016511.1">
    <property type="nucleotide sequence ID" value="NZ_JAVDUM010000001.1"/>
</dbReference>
<dbReference type="Pfam" id="PF13780">
    <property type="entry name" value="DUF4176"/>
    <property type="match status" value="1"/>
</dbReference>
<feature type="compositionally biased region" description="Low complexity" evidence="1">
    <location>
        <begin position="115"/>
        <end position="124"/>
    </location>
</feature>
<comment type="caution">
    <text evidence="2">The sequence shown here is derived from an EMBL/GenBank/DDBJ whole genome shotgun (WGS) entry which is preliminary data.</text>
</comment>
<reference evidence="2 3" key="1">
    <citation type="submission" date="2023-07" db="EMBL/GenBank/DDBJ databases">
        <title>Sorghum-associated microbial communities from plants grown in Nebraska, USA.</title>
        <authorList>
            <person name="Schachtman D."/>
        </authorList>
    </citation>
    <scope>NUCLEOTIDE SEQUENCE [LARGE SCALE GENOMIC DNA]</scope>
    <source>
        <strain evidence="2 3">2980</strain>
    </source>
</reference>
<accession>A0ABU1S7D9</accession>
<protein>
    <recommendedName>
        <fullName evidence="4">DUF4176 domain-containing protein</fullName>
    </recommendedName>
</protein>
<feature type="region of interest" description="Disordered" evidence="1">
    <location>
        <begin position="115"/>
        <end position="151"/>
    </location>
</feature>
<evidence type="ECO:0000313" key="3">
    <source>
        <dbReference type="Proteomes" id="UP001259347"/>
    </source>
</evidence>
<sequence>MSKTPELLPLGSAVQIEDDEGVYIIIARGFQKHEDGFLAGYKAVPHPQGAAPGVRELVIRHTQITKVLHPGHASEKDAEFAKELLENARTPPKARPVPAAEPDLTVDLTAPTMPVAPAAPVAATGGERSSPDVGQDVRDPFGELRRKGRRT</sequence>
<name>A0ABU1S7D9_9MICO</name>
<evidence type="ECO:0000256" key="1">
    <source>
        <dbReference type="SAM" id="MobiDB-lite"/>
    </source>
</evidence>
<dbReference type="EMBL" id="JAVDUM010000001">
    <property type="protein sequence ID" value="MDR6865510.1"/>
    <property type="molecule type" value="Genomic_DNA"/>
</dbReference>
<organism evidence="2 3">
    <name type="scientific">Microbacterium resistens</name>
    <dbReference type="NCBI Taxonomy" id="156977"/>
    <lineage>
        <taxon>Bacteria</taxon>
        <taxon>Bacillati</taxon>
        <taxon>Actinomycetota</taxon>
        <taxon>Actinomycetes</taxon>
        <taxon>Micrococcales</taxon>
        <taxon>Microbacteriaceae</taxon>
        <taxon>Microbacterium</taxon>
    </lineage>
</organism>
<keyword evidence="3" id="KW-1185">Reference proteome</keyword>